<sequence>MDPGLPSHQDVDVPDPDGALLLSTHLPGSQPAPPASARPVARNRRRHVPVPSEVRRHDERSRALITLAGELGLETAPLASASLRECLYGGMRTLDVDLTAVTFCDMSGLNAFLDASAQATRAGGALRLHHPPPSLRRILPLTGCAFLLDSTPASRTGGTPAPRRAAPCRQVRDDGRLLRSGPRALRPGHGAPAPPEPLAGRHAPRGPGGSVRRVRPGTYSRAMDRARSGRDP</sequence>
<dbReference type="EMBL" id="CP086322">
    <property type="protein sequence ID" value="UQA94456.1"/>
    <property type="molecule type" value="Genomic_DNA"/>
</dbReference>
<evidence type="ECO:0000259" key="2">
    <source>
        <dbReference type="PROSITE" id="PS50801"/>
    </source>
</evidence>
<gene>
    <name evidence="3" type="ORF">K9S39_23655</name>
</gene>
<proteinExistence type="predicted"/>
<dbReference type="InterPro" id="IPR058548">
    <property type="entry name" value="MlaB-like_STAS"/>
</dbReference>
<feature type="compositionally biased region" description="Basic and acidic residues" evidence="1">
    <location>
        <begin position="222"/>
        <end position="232"/>
    </location>
</feature>
<evidence type="ECO:0000313" key="3">
    <source>
        <dbReference type="EMBL" id="UQA94456.1"/>
    </source>
</evidence>
<dbReference type="Pfam" id="PF13466">
    <property type="entry name" value="STAS_2"/>
    <property type="match status" value="1"/>
</dbReference>
<name>A0ABY4MDM3_9ACTN</name>
<accession>A0ABY4MDM3</accession>
<reference evidence="3" key="1">
    <citation type="submission" date="2021-10" db="EMBL/GenBank/DDBJ databases">
        <title>Streptomyces nigrumlapis sp.nov.,an antimicrobial producing actinobacterium isolated from Black Gobi rocks.</title>
        <authorList>
            <person name="Wen Y."/>
            <person name="Zhang W."/>
            <person name="Liu X.G."/>
        </authorList>
    </citation>
    <scope>NUCLEOTIDE SEQUENCE</scope>
    <source>
        <strain evidence="3">ST13-2-2</strain>
    </source>
</reference>
<dbReference type="SUPFAM" id="SSF52091">
    <property type="entry name" value="SpoIIaa-like"/>
    <property type="match status" value="1"/>
</dbReference>
<evidence type="ECO:0000256" key="1">
    <source>
        <dbReference type="SAM" id="MobiDB-lite"/>
    </source>
</evidence>
<evidence type="ECO:0000313" key="4">
    <source>
        <dbReference type="Proteomes" id="UP000830115"/>
    </source>
</evidence>
<dbReference type="Proteomes" id="UP000830115">
    <property type="component" value="Chromosome"/>
</dbReference>
<dbReference type="CDD" id="cd07043">
    <property type="entry name" value="STAS_anti-anti-sigma_factors"/>
    <property type="match status" value="1"/>
</dbReference>
<dbReference type="InterPro" id="IPR002645">
    <property type="entry name" value="STAS_dom"/>
</dbReference>
<keyword evidence="4" id="KW-1185">Reference proteome</keyword>
<protein>
    <submittedName>
        <fullName evidence="3">STAS domain-containing protein</fullName>
    </submittedName>
</protein>
<dbReference type="RefSeq" id="WP_248865326.1">
    <property type="nucleotide sequence ID" value="NZ_CP086322.1"/>
</dbReference>
<dbReference type="InterPro" id="IPR036513">
    <property type="entry name" value="STAS_dom_sf"/>
</dbReference>
<dbReference type="Gene3D" id="3.30.750.24">
    <property type="entry name" value="STAS domain"/>
    <property type="match status" value="1"/>
</dbReference>
<feature type="domain" description="STAS" evidence="2">
    <location>
        <begin position="64"/>
        <end position="143"/>
    </location>
</feature>
<feature type="region of interest" description="Disordered" evidence="1">
    <location>
        <begin position="1"/>
        <end position="57"/>
    </location>
</feature>
<organism evidence="3 4">
    <name type="scientific">Streptomyces halobius</name>
    <dbReference type="NCBI Taxonomy" id="2879846"/>
    <lineage>
        <taxon>Bacteria</taxon>
        <taxon>Bacillati</taxon>
        <taxon>Actinomycetota</taxon>
        <taxon>Actinomycetes</taxon>
        <taxon>Kitasatosporales</taxon>
        <taxon>Streptomycetaceae</taxon>
        <taxon>Streptomyces</taxon>
    </lineage>
</organism>
<dbReference type="PROSITE" id="PS50801">
    <property type="entry name" value="STAS"/>
    <property type="match status" value="1"/>
</dbReference>
<feature type="region of interest" description="Disordered" evidence="1">
    <location>
        <begin position="151"/>
        <end position="232"/>
    </location>
</feature>